<dbReference type="PANTHER" id="PTHR10579">
    <property type="entry name" value="CALCIUM-ACTIVATED CHLORIDE CHANNEL REGULATOR"/>
    <property type="match status" value="1"/>
</dbReference>
<dbReference type="OrthoDB" id="517022at2"/>
<gene>
    <name evidence="2" type="ORF">C7B65_19910</name>
</gene>
<dbReference type="CDD" id="cd00198">
    <property type="entry name" value="vWFA"/>
    <property type="match status" value="1"/>
</dbReference>
<organism evidence="2 3">
    <name type="scientific">Phormidesmis priestleyi ULC007</name>
    <dbReference type="NCBI Taxonomy" id="1920490"/>
    <lineage>
        <taxon>Bacteria</taxon>
        <taxon>Bacillati</taxon>
        <taxon>Cyanobacteriota</taxon>
        <taxon>Cyanophyceae</taxon>
        <taxon>Leptolyngbyales</taxon>
        <taxon>Leptolyngbyaceae</taxon>
        <taxon>Phormidesmis</taxon>
    </lineage>
</organism>
<dbReference type="EMBL" id="PVWG01000033">
    <property type="protein sequence ID" value="PSB17079.1"/>
    <property type="molecule type" value="Genomic_DNA"/>
</dbReference>
<evidence type="ECO:0000313" key="3">
    <source>
        <dbReference type="Proteomes" id="UP000238634"/>
    </source>
</evidence>
<reference evidence="2 3" key="2">
    <citation type="submission" date="2018-03" db="EMBL/GenBank/DDBJ databases">
        <title>The ancient ancestry and fast evolution of plastids.</title>
        <authorList>
            <person name="Moore K.R."/>
            <person name="Magnabosco C."/>
            <person name="Momper L."/>
            <person name="Gold D.A."/>
            <person name="Bosak T."/>
            <person name="Fournier G.P."/>
        </authorList>
    </citation>
    <scope>NUCLEOTIDE SEQUENCE [LARGE SCALE GENOMIC DNA]</scope>
    <source>
        <strain evidence="2 3">ULC007</strain>
    </source>
</reference>
<dbReference type="Proteomes" id="UP000238634">
    <property type="component" value="Unassembled WGS sequence"/>
</dbReference>
<feature type="domain" description="VWFA" evidence="1">
    <location>
        <begin position="407"/>
        <end position="576"/>
    </location>
</feature>
<name>A0A2T1D987_9CYAN</name>
<keyword evidence="3" id="KW-1185">Reference proteome</keyword>
<dbReference type="InterPro" id="IPR051266">
    <property type="entry name" value="CLCR"/>
</dbReference>
<dbReference type="Gene3D" id="3.40.50.410">
    <property type="entry name" value="von Willebrand factor, type A domain"/>
    <property type="match status" value="1"/>
</dbReference>
<reference evidence="2 3" key="1">
    <citation type="submission" date="2018-02" db="EMBL/GenBank/DDBJ databases">
        <authorList>
            <person name="Cohen D.B."/>
            <person name="Kent A.D."/>
        </authorList>
    </citation>
    <scope>NUCLEOTIDE SEQUENCE [LARGE SCALE GENOMIC DNA]</scope>
    <source>
        <strain evidence="2 3">ULC007</strain>
    </source>
</reference>
<dbReference type="InterPro" id="IPR036465">
    <property type="entry name" value="vWFA_dom_sf"/>
</dbReference>
<dbReference type="PANTHER" id="PTHR10579:SF43">
    <property type="entry name" value="ZINC FINGER (C3HC4-TYPE RING FINGER) FAMILY PROTEIN"/>
    <property type="match status" value="1"/>
</dbReference>
<dbReference type="AlphaFoldDB" id="A0A2T1D987"/>
<evidence type="ECO:0000259" key="1">
    <source>
        <dbReference type="PROSITE" id="PS50234"/>
    </source>
</evidence>
<dbReference type="SMART" id="SM00327">
    <property type="entry name" value="VWA"/>
    <property type="match status" value="1"/>
</dbReference>
<dbReference type="SUPFAM" id="SSF53850">
    <property type="entry name" value="Periplasmic binding protein-like II"/>
    <property type="match status" value="1"/>
</dbReference>
<evidence type="ECO:0000313" key="2">
    <source>
        <dbReference type="EMBL" id="PSB17079.1"/>
    </source>
</evidence>
<dbReference type="InterPro" id="IPR002035">
    <property type="entry name" value="VWF_A"/>
</dbReference>
<protein>
    <submittedName>
        <fullName evidence="2">VWA domain-containing protein</fullName>
    </submittedName>
</protein>
<dbReference type="RefSeq" id="WP_073074358.1">
    <property type="nucleotide sequence ID" value="NZ_MPPI01000035.1"/>
</dbReference>
<accession>A0A2T1D987</accession>
<dbReference type="Pfam" id="PF00092">
    <property type="entry name" value="VWA"/>
    <property type="match status" value="1"/>
</dbReference>
<proteinExistence type="predicted"/>
<dbReference type="SUPFAM" id="SSF53300">
    <property type="entry name" value="vWA-like"/>
    <property type="match status" value="1"/>
</dbReference>
<sequence length="581" mass="63909">MKRFKNLRTWFGWWFICGICLSSLWACGGIPSVTSVESADRVLHADLLPKINVEKSLISDAVAQRYTVQKVAEPLPKLEDFPVYGAQPSTDSKITYIEILGSAEKSNGQKQDERWLVSVAETFNAKRVATPSGQTIQVGIRNVPSGTAAQLLAAQAVRPTGFSPSNHLWLQLLQQQGLSSTIVTPRLVPNSAGFVVESTAYQTLAKGGEVTFERLLDAIVSGKLTVGYPNPYTSSASLNLLYSLFWRSAGHHQDRKPLTVAELQSPQVNSVFDAFQKQVLVTTTTTLDLKEIFIRDRQKLQAFPLEYQSYQTLKKLPGFEDVAFVPFGVPHDSPLIGFAWNSPIQKEALKQFADFAESAEMQKLAIAQGFDPTNSLKNTAPPLPSGEVLKAAQSFWKQRKDGGRTVYLSLVIDTSGSMEGARMQAVKSSLRIAAQSINPGNYVGLTAFSDRPTAIVPLAPFDSLQHQRLLAAADQLRADGGTAMYDGIISGLSDLLERKKADPNGRFYLMLLSDGETNQGLKFDQVKEVLAHSEVRFYPIAYGEVNQTELQAIAQLREATVKSSDPQKLQTLFTELFQTNL</sequence>
<dbReference type="Pfam" id="PF13531">
    <property type="entry name" value="SBP_bac_11"/>
    <property type="match status" value="1"/>
</dbReference>
<comment type="caution">
    <text evidence="2">The sequence shown here is derived from an EMBL/GenBank/DDBJ whole genome shotgun (WGS) entry which is preliminary data.</text>
</comment>
<dbReference type="STRING" id="1920490.GCA_001895925_01944"/>
<dbReference type="PROSITE" id="PS50234">
    <property type="entry name" value="VWFA"/>
    <property type="match status" value="1"/>
</dbReference>